<dbReference type="KEGG" id="smo:SELMODRAFT_447112"/>
<dbReference type="PANTHER" id="PTHR23032">
    <property type="entry name" value="BRO1 DOMAIN-CONTAINING PROTEIN BROX"/>
    <property type="match status" value="1"/>
</dbReference>
<keyword evidence="4" id="KW-1185">Reference proteome</keyword>
<dbReference type="InterPro" id="IPR038898">
    <property type="entry name" value="BROX"/>
</dbReference>
<dbReference type="CDD" id="cd09034">
    <property type="entry name" value="BRO1_Alix_like"/>
    <property type="match status" value="1"/>
</dbReference>
<dbReference type="eggNOG" id="ENOG502QTX7">
    <property type="taxonomic scope" value="Eukaryota"/>
</dbReference>
<dbReference type="Proteomes" id="UP000001514">
    <property type="component" value="Unassembled WGS sequence"/>
</dbReference>
<gene>
    <name evidence="3" type="ORF">SELMODRAFT_447112</name>
</gene>
<dbReference type="AlphaFoldDB" id="D8SWT5"/>
<proteinExistence type="inferred from homology"/>
<dbReference type="Gene3D" id="1.25.40.280">
    <property type="entry name" value="alix/aip1 like domains"/>
    <property type="match status" value="1"/>
</dbReference>
<evidence type="ECO:0000313" key="3">
    <source>
        <dbReference type="EMBL" id="EFJ11080.1"/>
    </source>
</evidence>
<name>D8SWT5_SELML</name>
<dbReference type="SMART" id="SM01041">
    <property type="entry name" value="BRO1"/>
    <property type="match status" value="1"/>
</dbReference>
<dbReference type="InParanoid" id="D8SWT5"/>
<dbReference type="OMA" id="EKFHGMA"/>
<comment type="similarity">
    <text evidence="1">Belongs to the BROX family.</text>
</comment>
<dbReference type="PANTHER" id="PTHR23032:SF13">
    <property type="entry name" value="BRO1 DOMAIN-CONTAINING PROTEIN BROX"/>
    <property type="match status" value="1"/>
</dbReference>
<dbReference type="EMBL" id="GL377649">
    <property type="protein sequence ID" value="EFJ11080.1"/>
    <property type="molecule type" value="Genomic_DNA"/>
</dbReference>
<dbReference type="PROSITE" id="PS51180">
    <property type="entry name" value="BRO1"/>
    <property type="match status" value="1"/>
</dbReference>
<evidence type="ECO:0000259" key="2">
    <source>
        <dbReference type="PROSITE" id="PS51180"/>
    </source>
</evidence>
<dbReference type="HOGENOM" id="CLU_056261_0_0_1"/>
<dbReference type="FunCoup" id="D8SWT5">
    <property type="interactions" value="620"/>
</dbReference>
<accession>D8SWT5</accession>
<dbReference type="Gramene" id="EFJ11080">
    <property type="protein sequence ID" value="EFJ11080"/>
    <property type="gene ID" value="SELMODRAFT_447112"/>
</dbReference>
<dbReference type="InterPro" id="IPR004328">
    <property type="entry name" value="BRO1_dom"/>
</dbReference>
<evidence type="ECO:0000256" key="1">
    <source>
        <dbReference type="ARBA" id="ARBA00008901"/>
    </source>
</evidence>
<reference evidence="3 4" key="1">
    <citation type="journal article" date="2011" name="Science">
        <title>The Selaginella genome identifies genetic changes associated with the evolution of vascular plants.</title>
        <authorList>
            <person name="Banks J.A."/>
            <person name="Nishiyama T."/>
            <person name="Hasebe M."/>
            <person name="Bowman J.L."/>
            <person name="Gribskov M."/>
            <person name="dePamphilis C."/>
            <person name="Albert V.A."/>
            <person name="Aono N."/>
            <person name="Aoyama T."/>
            <person name="Ambrose B.A."/>
            <person name="Ashton N.W."/>
            <person name="Axtell M.J."/>
            <person name="Barker E."/>
            <person name="Barker M.S."/>
            <person name="Bennetzen J.L."/>
            <person name="Bonawitz N.D."/>
            <person name="Chapple C."/>
            <person name="Cheng C."/>
            <person name="Correa L.G."/>
            <person name="Dacre M."/>
            <person name="DeBarry J."/>
            <person name="Dreyer I."/>
            <person name="Elias M."/>
            <person name="Engstrom E.M."/>
            <person name="Estelle M."/>
            <person name="Feng L."/>
            <person name="Finet C."/>
            <person name="Floyd S.K."/>
            <person name="Frommer W.B."/>
            <person name="Fujita T."/>
            <person name="Gramzow L."/>
            <person name="Gutensohn M."/>
            <person name="Harholt J."/>
            <person name="Hattori M."/>
            <person name="Heyl A."/>
            <person name="Hirai T."/>
            <person name="Hiwatashi Y."/>
            <person name="Ishikawa M."/>
            <person name="Iwata M."/>
            <person name="Karol K.G."/>
            <person name="Koehler B."/>
            <person name="Kolukisaoglu U."/>
            <person name="Kubo M."/>
            <person name="Kurata T."/>
            <person name="Lalonde S."/>
            <person name="Li K."/>
            <person name="Li Y."/>
            <person name="Litt A."/>
            <person name="Lyons E."/>
            <person name="Manning G."/>
            <person name="Maruyama T."/>
            <person name="Michael T.P."/>
            <person name="Mikami K."/>
            <person name="Miyazaki S."/>
            <person name="Morinaga S."/>
            <person name="Murata T."/>
            <person name="Mueller-Roeber B."/>
            <person name="Nelson D.R."/>
            <person name="Obara M."/>
            <person name="Oguri Y."/>
            <person name="Olmstead R.G."/>
            <person name="Onodera N."/>
            <person name="Petersen B.L."/>
            <person name="Pils B."/>
            <person name="Prigge M."/>
            <person name="Rensing S.A."/>
            <person name="Riano-Pachon D.M."/>
            <person name="Roberts A.W."/>
            <person name="Sato Y."/>
            <person name="Scheller H.V."/>
            <person name="Schulz B."/>
            <person name="Schulz C."/>
            <person name="Shakirov E.V."/>
            <person name="Shibagaki N."/>
            <person name="Shinohara N."/>
            <person name="Shippen D.E."/>
            <person name="Soerensen I."/>
            <person name="Sotooka R."/>
            <person name="Sugimoto N."/>
            <person name="Sugita M."/>
            <person name="Sumikawa N."/>
            <person name="Tanurdzic M."/>
            <person name="Theissen G."/>
            <person name="Ulvskov P."/>
            <person name="Wakazuki S."/>
            <person name="Weng J.K."/>
            <person name="Willats W.W."/>
            <person name="Wipf D."/>
            <person name="Wolf P.G."/>
            <person name="Yang L."/>
            <person name="Zimmer A.D."/>
            <person name="Zhu Q."/>
            <person name="Mitros T."/>
            <person name="Hellsten U."/>
            <person name="Loque D."/>
            <person name="Otillar R."/>
            <person name="Salamov A."/>
            <person name="Schmutz J."/>
            <person name="Shapiro H."/>
            <person name="Lindquist E."/>
            <person name="Lucas S."/>
            <person name="Rokhsar D."/>
            <person name="Grigoriev I.V."/>
        </authorList>
    </citation>
    <scope>NUCLEOTIDE SEQUENCE [LARGE SCALE GENOMIC DNA]</scope>
</reference>
<protein>
    <recommendedName>
        <fullName evidence="2">BRO1 domain-containing protein</fullName>
    </recommendedName>
</protein>
<feature type="domain" description="BRO1" evidence="2">
    <location>
        <begin position="25"/>
        <end position="437"/>
    </location>
</feature>
<organism evidence="4">
    <name type="scientific">Selaginella moellendorffii</name>
    <name type="common">Spikemoss</name>
    <dbReference type="NCBI Taxonomy" id="88036"/>
    <lineage>
        <taxon>Eukaryota</taxon>
        <taxon>Viridiplantae</taxon>
        <taxon>Streptophyta</taxon>
        <taxon>Embryophyta</taxon>
        <taxon>Tracheophyta</taxon>
        <taxon>Lycopodiopsida</taxon>
        <taxon>Selaginellales</taxon>
        <taxon>Selaginellaceae</taxon>
        <taxon>Selaginella</taxon>
    </lineage>
</organism>
<evidence type="ECO:0000313" key="4">
    <source>
        <dbReference type="Proteomes" id="UP000001514"/>
    </source>
</evidence>
<dbReference type="InterPro" id="IPR038499">
    <property type="entry name" value="BRO1_sf"/>
</dbReference>
<sequence length="437" mass="48839">MGCALTKTEDEHNSVQAPVQTEELCVFSPGLRLPKSLELANSDHLLQASARNLLERLMSVHSRLAAAAQELVSTKKLKKKRSSLTVSNITQLKEAIDDYLPVLLKLIRKEPRLADQVLFTWTNQEDEIKETTLQSPYYEVLSVLQLLATLSLLEANRALLFKPVNLEASHHRQIMDETKKSAMDVLFKAAEILECALKSVLPQAPREVSRNQLPVDLKEGTLQAMQLQALGQTVEIQLGLAVDNPKATMAVKRRLACEELKYWQQAYENLQAVNLGNGWGDKHLLFIRWKRAEAKVAAYYFHGLILNESSDSQGAAACLRASAHFFKESERICGDFCATAPMTTKTLVGKSPSWGPMKHLSEKISKDAVTSTQHDFFEDNRDRIVELPDFALALQVDAYQMPEADEEGEIDEKNSAVELGIQSGPSFLTEEQSTQYA</sequence>